<dbReference type="EMBL" id="CM037160">
    <property type="protein sequence ID" value="KAH7839303.1"/>
    <property type="molecule type" value="Genomic_DNA"/>
</dbReference>
<reference evidence="1 2" key="1">
    <citation type="journal article" date="2021" name="Hortic Res">
        <title>High-quality reference genome and annotation aids understanding of berry development for evergreen blueberry (Vaccinium darrowii).</title>
        <authorList>
            <person name="Yu J."/>
            <person name="Hulse-Kemp A.M."/>
            <person name="Babiker E."/>
            <person name="Staton M."/>
        </authorList>
    </citation>
    <scope>NUCLEOTIDE SEQUENCE [LARGE SCALE GENOMIC DNA]</scope>
    <source>
        <strain evidence="2">cv. NJ 8807/NJ 8810</strain>
        <tissue evidence="1">Young leaf</tissue>
    </source>
</reference>
<evidence type="ECO:0000313" key="1">
    <source>
        <dbReference type="EMBL" id="KAH7839303.1"/>
    </source>
</evidence>
<protein>
    <submittedName>
        <fullName evidence="1">Uncharacterized protein</fullName>
    </submittedName>
</protein>
<keyword evidence="2" id="KW-1185">Reference proteome</keyword>
<dbReference type="Proteomes" id="UP000828048">
    <property type="component" value="Chromosome 10"/>
</dbReference>
<evidence type="ECO:0000313" key="2">
    <source>
        <dbReference type="Proteomes" id="UP000828048"/>
    </source>
</evidence>
<proteinExistence type="predicted"/>
<comment type="caution">
    <text evidence="1">The sequence shown here is derived from an EMBL/GenBank/DDBJ whole genome shotgun (WGS) entry which is preliminary data.</text>
</comment>
<organism evidence="1 2">
    <name type="scientific">Vaccinium darrowii</name>
    <dbReference type="NCBI Taxonomy" id="229202"/>
    <lineage>
        <taxon>Eukaryota</taxon>
        <taxon>Viridiplantae</taxon>
        <taxon>Streptophyta</taxon>
        <taxon>Embryophyta</taxon>
        <taxon>Tracheophyta</taxon>
        <taxon>Spermatophyta</taxon>
        <taxon>Magnoliopsida</taxon>
        <taxon>eudicotyledons</taxon>
        <taxon>Gunneridae</taxon>
        <taxon>Pentapetalae</taxon>
        <taxon>asterids</taxon>
        <taxon>Ericales</taxon>
        <taxon>Ericaceae</taxon>
        <taxon>Vaccinioideae</taxon>
        <taxon>Vaccinieae</taxon>
        <taxon>Vaccinium</taxon>
    </lineage>
</organism>
<sequence length="302" mass="34701">MWSPNMKVVLINYRDVEGDLVTITTTDELRLAEASGDQQGSFTFYIVDVSLDKDPLHEELEIIISSSGNVYENGYAGKYRETEKGTNCIHDWIFQFPRLFKNRVGFDSDSYMDLHELGMELYPEAMEDTVSGEDAQELFEIAGGKFQEMVALAFFNWGNAHMSRGRKRVLLTEDGSRETVLTQVKNAFEWAKKEYVKAGKRHEEAVKIKPDFYDGLLALGGQQSRDPRVILTKPKIAWKGVCRCGRRLKDGVLMDFPNRRNTKPICRKWVWTGYLKMCLPKKLQCWLQIWILFGLGLGLGFE</sequence>
<gene>
    <name evidence="1" type="ORF">Vadar_002411</name>
</gene>
<accession>A0ACB7XEU4</accession>
<name>A0ACB7XEU4_9ERIC</name>